<reference evidence="1" key="2">
    <citation type="journal article" date="2015" name="Data Brief">
        <title>Shoot transcriptome of the giant reed, Arundo donax.</title>
        <authorList>
            <person name="Barrero R.A."/>
            <person name="Guerrero F.D."/>
            <person name="Moolhuijzen P."/>
            <person name="Goolsby J.A."/>
            <person name="Tidwell J."/>
            <person name="Bellgard S.E."/>
            <person name="Bellgard M.I."/>
        </authorList>
    </citation>
    <scope>NUCLEOTIDE SEQUENCE</scope>
    <source>
        <tissue evidence="1">Shoot tissue taken approximately 20 cm above the soil surface</tissue>
    </source>
</reference>
<protein>
    <submittedName>
        <fullName evidence="1">Uncharacterized protein</fullName>
    </submittedName>
</protein>
<sequence>MLYRAASLQLCIAVLSCLDF</sequence>
<dbReference type="EMBL" id="GBRH01254322">
    <property type="protein sequence ID" value="JAD43573.1"/>
    <property type="molecule type" value="Transcribed_RNA"/>
</dbReference>
<dbReference type="PROSITE" id="PS51257">
    <property type="entry name" value="PROKAR_LIPOPROTEIN"/>
    <property type="match status" value="1"/>
</dbReference>
<name>A0A0A9A0T8_ARUDO</name>
<dbReference type="AlphaFoldDB" id="A0A0A9A0T8"/>
<proteinExistence type="predicted"/>
<evidence type="ECO:0000313" key="1">
    <source>
        <dbReference type="EMBL" id="JAD43573.1"/>
    </source>
</evidence>
<reference evidence="1" key="1">
    <citation type="submission" date="2014-09" db="EMBL/GenBank/DDBJ databases">
        <authorList>
            <person name="Magalhaes I.L.F."/>
            <person name="Oliveira U."/>
            <person name="Santos F.R."/>
            <person name="Vidigal T.H.D.A."/>
            <person name="Brescovit A.D."/>
            <person name="Santos A.J."/>
        </authorList>
    </citation>
    <scope>NUCLEOTIDE SEQUENCE</scope>
    <source>
        <tissue evidence="1">Shoot tissue taken approximately 20 cm above the soil surface</tissue>
    </source>
</reference>
<organism evidence="1">
    <name type="scientific">Arundo donax</name>
    <name type="common">Giant reed</name>
    <name type="synonym">Donax arundinaceus</name>
    <dbReference type="NCBI Taxonomy" id="35708"/>
    <lineage>
        <taxon>Eukaryota</taxon>
        <taxon>Viridiplantae</taxon>
        <taxon>Streptophyta</taxon>
        <taxon>Embryophyta</taxon>
        <taxon>Tracheophyta</taxon>
        <taxon>Spermatophyta</taxon>
        <taxon>Magnoliopsida</taxon>
        <taxon>Liliopsida</taxon>
        <taxon>Poales</taxon>
        <taxon>Poaceae</taxon>
        <taxon>PACMAD clade</taxon>
        <taxon>Arundinoideae</taxon>
        <taxon>Arundineae</taxon>
        <taxon>Arundo</taxon>
    </lineage>
</organism>
<accession>A0A0A9A0T8</accession>